<gene>
    <name evidence="1" type="ordered locus">NSE_0507</name>
</gene>
<evidence type="ECO:0000313" key="2">
    <source>
        <dbReference type="Proteomes" id="UP000001942"/>
    </source>
</evidence>
<dbReference type="AlphaFoldDB" id="Q2GDQ5"/>
<sequence>MSMRNFNINRFITHLVVGITLSSCTIFGPVYRTSYSFIPPKNQSGRECANECLRMKQTCQNSCNNSKSNAVQTANVLINIGREEKKEKSSSSDEFFERSRSEIEMYKKMAEEKARYERCQDSCSYDHRLCHINCGGEVKVQTRCVQNCNEEKK</sequence>
<reference evidence="1 2" key="1">
    <citation type="journal article" date="2006" name="PLoS Genet.">
        <title>Comparative genomics of emerging human ehrlichiosis agents.</title>
        <authorList>
            <person name="Dunning Hotopp J.C."/>
            <person name="Lin M."/>
            <person name="Madupu R."/>
            <person name="Crabtree J."/>
            <person name="Angiuoli S.V."/>
            <person name="Eisen J.A."/>
            <person name="Seshadri R."/>
            <person name="Ren Q."/>
            <person name="Wu M."/>
            <person name="Utterback T.R."/>
            <person name="Smith S."/>
            <person name="Lewis M."/>
            <person name="Khouri H."/>
            <person name="Zhang C."/>
            <person name="Niu H."/>
            <person name="Lin Q."/>
            <person name="Ohashi N."/>
            <person name="Zhi N."/>
            <person name="Nelson W."/>
            <person name="Brinkac L.M."/>
            <person name="Dodson R.J."/>
            <person name="Rosovitz M.J."/>
            <person name="Sundaram J."/>
            <person name="Daugherty S.C."/>
            <person name="Davidsen T."/>
            <person name="Durkin A.S."/>
            <person name="Gwinn M."/>
            <person name="Haft D.H."/>
            <person name="Selengut J.D."/>
            <person name="Sullivan S.A."/>
            <person name="Zafar N."/>
            <person name="Zhou L."/>
            <person name="Benahmed F."/>
            <person name="Forberger H."/>
            <person name="Halpin R."/>
            <person name="Mulligan S."/>
            <person name="Robinson J."/>
            <person name="White O."/>
            <person name="Rikihisa Y."/>
            <person name="Tettelin H."/>
        </authorList>
    </citation>
    <scope>NUCLEOTIDE SEQUENCE [LARGE SCALE GENOMIC DNA]</scope>
    <source>
        <strain evidence="2">ATCC VR-367 / Miyayama</strain>
    </source>
</reference>
<dbReference type="STRING" id="222891.NSE_0507"/>
<dbReference type="Proteomes" id="UP000001942">
    <property type="component" value="Chromosome"/>
</dbReference>
<keyword evidence="1" id="KW-0449">Lipoprotein</keyword>
<proteinExistence type="predicted"/>
<evidence type="ECO:0000313" key="1">
    <source>
        <dbReference type="EMBL" id="ABD46442.1"/>
    </source>
</evidence>
<dbReference type="eggNOG" id="ENOG5033BDW">
    <property type="taxonomic scope" value="Bacteria"/>
</dbReference>
<accession>Q2GDQ5</accession>
<dbReference type="PROSITE" id="PS51257">
    <property type="entry name" value="PROKAR_LIPOPROTEIN"/>
    <property type="match status" value="1"/>
</dbReference>
<organism evidence="1 2">
    <name type="scientific">Ehrlichia sennetsu (strain ATCC VR-367 / Miyayama)</name>
    <name type="common">Neorickettsia sennetsu</name>
    <dbReference type="NCBI Taxonomy" id="222891"/>
    <lineage>
        <taxon>Bacteria</taxon>
        <taxon>Pseudomonadati</taxon>
        <taxon>Pseudomonadota</taxon>
        <taxon>Alphaproteobacteria</taxon>
        <taxon>Rickettsiales</taxon>
        <taxon>Anaplasmataceae</taxon>
        <taxon>Ehrlichia</taxon>
    </lineage>
</organism>
<keyword evidence="2" id="KW-1185">Reference proteome</keyword>
<dbReference type="KEGG" id="nse:NSE_0507"/>
<protein>
    <submittedName>
        <fullName evidence="1">Lipoprotein</fullName>
    </submittedName>
</protein>
<name>Q2GDQ5_EHRS3</name>
<dbReference type="EMBL" id="CP000237">
    <property type="protein sequence ID" value="ABD46442.1"/>
    <property type="molecule type" value="Genomic_DNA"/>
</dbReference>
<dbReference type="HOGENOM" id="CLU_153745_0_0_5"/>